<feature type="chain" id="PRO_5035773796" description="Saposin B-type domain-containing protein" evidence="1">
    <location>
        <begin position="18"/>
        <end position="80"/>
    </location>
</feature>
<protein>
    <recommendedName>
        <fullName evidence="4">Saposin B-type domain-containing protein</fullName>
    </recommendedName>
</protein>
<keyword evidence="3" id="KW-1185">Reference proteome</keyword>
<proteinExistence type="predicted"/>
<reference evidence="2" key="1">
    <citation type="submission" date="2019-07" db="EMBL/GenBank/DDBJ databases">
        <title>Annotation for the trematode Paragonimus miyazaki's.</title>
        <authorList>
            <person name="Choi Y.-J."/>
        </authorList>
    </citation>
    <scope>NUCLEOTIDE SEQUENCE</scope>
    <source>
        <strain evidence="2">Japan</strain>
    </source>
</reference>
<gene>
    <name evidence="2" type="ORF">EG68_06215</name>
</gene>
<evidence type="ECO:0000313" key="2">
    <source>
        <dbReference type="EMBL" id="KAF7257002.1"/>
    </source>
</evidence>
<organism evidence="2 3">
    <name type="scientific">Paragonimus skrjabini miyazakii</name>
    <dbReference type="NCBI Taxonomy" id="59628"/>
    <lineage>
        <taxon>Eukaryota</taxon>
        <taxon>Metazoa</taxon>
        <taxon>Spiralia</taxon>
        <taxon>Lophotrochozoa</taxon>
        <taxon>Platyhelminthes</taxon>
        <taxon>Trematoda</taxon>
        <taxon>Digenea</taxon>
        <taxon>Plagiorchiida</taxon>
        <taxon>Troglotremata</taxon>
        <taxon>Troglotrematidae</taxon>
        <taxon>Paragonimus</taxon>
    </lineage>
</organism>
<dbReference type="EMBL" id="JTDE01002706">
    <property type="protein sequence ID" value="KAF7257002.1"/>
    <property type="molecule type" value="Genomic_DNA"/>
</dbReference>
<accession>A0A8S9YQI9</accession>
<evidence type="ECO:0000313" key="3">
    <source>
        <dbReference type="Proteomes" id="UP000822476"/>
    </source>
</evidence>
<dbReference type="Proteomes" id="UP000822476">
    <property type="component" value="Unassembled WGS sequence"/>
</dbReference>
<keyword evidence="1" id="KW-0732">Signal</keyword>
<dbReference type="InterPro" id="IPR011001">
    <property type="entry name" value="Saposin-like"/>
</dbReference>
<sequence>MKAGILFLCWFLVSVTAAPKLDERNDAMCTTCQTIITLLKGELLNPKDRSVVEKRIIELCQKIPAEEISQGVSKFIVKIN</sequence>
<dbReference type="OrthoDB" id="6255332at2759"/>
<name>A0A8S9YQI9_9TREM</name>
<dbReference type="AlphaFoldDB" id="A0A8S9YQI9"/>
<dbReference type="SUPFAM" id="SSF47862">
    <property type="entry name" value="Saposin"/>
    <property type="match status" value="1"/>
</dbReference>
<evidence type="ECO:0000256" key="1">
    <source>
        <dbReference type="SAM" id="SignalP"/>
    </source>
</evidence>
<comment type="caution">
    <text evidence="2">The sequence shown here is derived from an EMBL/GenBank/DDBJ whole genome shotgun (WGS) entry which is preliminary data.</text>
</comment>
<evidence type="ECO:0008006" key="4">
    <source>
        <dbReference type="Google" id="ProtNLM"/>
    </source>
</evidence>
<feature type="signal peptide" evidence="1">
    <location>
        <begin position="1"/>
        <end position="17"/>
    </location>
</feature>